<evidence type="ECO:0008006" key="4">
    <source>
        <dbReference type="Google" id="ProtNLM"/>
    </source>
</evidence>
<organism evidence="2 3">
    <name type="scientific">Blepharisma stoltei</name>
    <dbReference type="NCBI Taxonomy" id="1481888"/>
    <lineage>
        <taxon>Eukaryota</taxon>
        <taxon>Sar</taxon>
        <taxon>Alveolata</taxon>
        <taxon>Ciliophora</taxon>
        <taxon>Postciliodesmatophora</taxon>
        <taxon>Heterotrichea</taxon>
        <taxon>Heterotrichida</taxon>
        <taxon>Blepharismidae</taxon>
        <taxon>Blepharisma</taxon>
    </lineage>
</organism>
<evidence type="ECO:0000256" key="1">
    <source>
        <dbReference type="SAM" id="SignalP"/>
    </source>
</evidence>
<sequence>MHFTLFLSLIITLVYANFYNPKLKQGTLTCNSYGCPPTNSTIPSDHCIVANGANYYVSPCTKASTPYCNTTTGLCTANPAISALSYPGEACISSSNCYNGASCNKGICSGNSYLQECSSHEDCSPGLMCGQTNKCIGQIAIGVSGCRDYHDCVNYASCNLTYSSLNGVCVQYATLKNGAVVTDCENGFSHMCASATCSKTGEDFYSTIGVCTDAPMSTSALPTSCAADTDCQGTNSDGLFLTTCECGYTNPGKAFCKPFIGDVPGQNFIKAWVSAMKATNKVCNTARRAANACLTVAGAYESALMATWEFDYYTALQGNDACVKAVITDDYWQPSGSIFLMLSCISALFL</sequence>
<dbReference type="AlphaFoldDB" id="A0AAU9K3G6"/>
<protein>
    <recommendedName>
        <fullName evidence="4">EGF-like domain-containing protein</fullName>
    </recommendedName>
</protein>
<reference evidence="2" key="1">
    <citation type="submission" date="2021-09" db="EMBL/GenBank/DDBJ databases">
        <authorList>
            <consortium name="AG Swart"/>
            <person name="Singh M."/>
            <person name="Singh A."/>
            <person name="Seah K."/>
            <person name="Emmerich C."/>
        </authorList>
    </citation>
    <scope>NUCLEOTIDE SEQUENCE</scope>
    <source>
        <strain evidence="2">ATCC30299</strain>
    </source>
</reference>
<keyword evidence="3" id="KW-1185">Reference proteome</keyword>
<feature type="signal peptide" evidence="1">
    <location>
        <begin position="1"/>
        <end position="16"/>
    </location>
</feature>
<keyword evidence="1" id="KW-0732">Signal</keyword>
<accession>A0AAU9K3G6</accession>
<proteinExistence type="predicted"/>
<gene>
    <name evidence="2" type="ORF">BSTOLATCC_MIC54002</name>
</gene>
<dbReference type="Proteomes" id="UP001162131">
    <property type="component" value="Unassembled WGS sequence"/>
</dbReference>
<evidence type="ECO:0000313" key="3">
    <source>
        <dbReference type="Proteomes" id="UP001162131"/>
    </source>
</evidence>
<feature type="chain" id="PRO_5043336513" description="EGF-like domain-containing protein" evidence="1">
    <location>
        <begin position="17"/>
        <end position="350"/>
    </location>
</feature>
<dbReference type="EMBL" id="CAJZBQ010000053">
    <property type="protein sequence ID" value="CAG9331946.1"/>
    <property type="molecule type" value="Genomic_DNA"/>
</dbReference>
<comment type="caution">
    <text evidence="2">The sequence shown here is derived from an EMBL/GenBank/DDBJ whole genome shotgun (WGS) entry which is preliminary data.</text>
</comment>
<evidence type="ECO:0000313" key="2">
    <source>
        <dbReference type="EMBL" id="CAG9331946.1"/>
    </source>
</evidence>
<name>A0AAU9K3G6_9CILI</name>